<feature type="transmembrane region" description="Helical" evidence="1">
    <location>
        <begin position="218"/>
        <end position="240"/>
    </location>
</feature>
<proteinExistence type="predicted"/>
<keyword evidence="1" id="KW-0472">Membrane</keyword>
<dbReference type="Pfam" id="PF03929">
    <property type="entry name" value="PepSY_TM"/>
    <property type="match status" value="1"/>
</dbReference>
<feature type="transmembrane region" description="Helical" evidence="1">
    <location>
        <begin position="368"/>
        <end position="390"/>
    </location>
</feature>
<keyword evidence="3" id="KW-1185">Reference proteome</keyword>
<gene>
    <name evidence="2" type="ORF">FXN63_05580</name>
</gene>
<dbReference type="AlphaFoldDB" id="A0A5C0ASV5"/>
<evidence type="ECO:0000313" key="2">
    <source>
        <dbReference type="EMBL" id="QEI05372.1"/>
    </source>
</evidence>
<dbReference type="PANTHER" id="PTHR34219:SF5">
    <property type="entry name" value="BLR4505 PROTEIN"/>
    <property type="match status" value="1"/>
</dbReference>
<accession>A0A5C0ASV5</accession>
<dbReference type="OrthoDB" id="7238323at2"/>
<dbReference type="Proteomes" id="UP000325161">
    <property type="component" value="Chromosome"/>
</dbReference>
<name>A0A5C0ASV5_9BURK</name>
<keyword evidence="1" id="KW-1133">Transmembrane helix</keyword>
<evidence type="ECO:0000256" key="1">
    <source>
        <dbReference type="SAM" id="Phobius"/>
    </source>
</evidence>
<dbReference type="InterPro" id="IPR005625">
    <property type="entry name" value="PepSY-ass_TM"/>
</dbReference>
<reference evidence="2 3" key="1">
    <citation type="submission" date="2019-08" db="EMBL/GenBank/DDBJ databases">
        <title>Amphibian skin-associated Pigmentiphaga: genome sequence and occurrence across geography and hosts.</title>
        <authorList>
            <person name="Bletz M.C."/>
            <person name="Bunk B."/>
            <person name="Sproeer C."/>
            <person name="Biwer P."/>
            <person name="Reiter S."/>
            <person name="Rabemananjara F.C.E."/>
            <person name="Schulz S."/>
            <person name="Overmann J."/>
            <person name="Vences M."/>
        </authorList>
    </citation>
    <scope>NUCLEOTIDE SEQUENCE [LARGE SCALE GENOMIC DNA]</scope>
    <source>
        <strain evidence="2 3">Mada1488</strain>
    </source>
</reference>
<keyword evidence="1" id="KW-0812">Transmembrane</keyword>
<dbReference type="PANTHER" id="PTHR34219">
    <property type="entry name" value="IRON-REGULATED INNER MEMBRANE PROTEIN-RELATED"/>
    <property type="match status" value="1"/>
</dbReference>
<protein>
    <submittedName>
        <fullName evidence="2">PepSY domain-containing protein</fullName>
    </submittedName>
</protein>
<feature type="transmembrane region" description="Helical" evidence="1">
    <location>
        <begin position="152"/>
        <end position="173"/>
    </location>
</feature>
<sequence length="412" mass="45374">MVRARLVLLHRWLGLATLAFLILASATGSILAWHDELDAWVAPELLRTPATSVALAPMVPAVLRDIVVAAYPQGRVLAIPLARHPGKTVAFPVWLTDPGSASPVLLEVFIDPATGLIQGDRRWGDPTDGLKNLLPVIHRLHTSLLAGSTGEWVLGVVALLWTLDCFIGAFLTFPARAAKRRAGGPAKSWLARWRAAWALRVSSRGYKLGFDLHRASGLWLWVLLLGMAWSSVAFNLPAVYRPVMGVWLDQQPDLRRALRQSASGSKTSMDWEQALTQGRRHMATMTEEKQLGIVGEHWLAFDPRANLYRYTVRSTQDIRDKTGSTHVFFDAADGKLRGVQLPTGGVAGDTATLWLTSLHMAALWGWPLQLAVSILGIVVVVLSVTGWIIWRRKRQARTTRPVHAAPRAQAAR</sequence>
<organism evidence="2 3">
    <name type="scientific">Pigmentiphaga aceris</name>
    <dbReference type="NCBI Taxonomy" id="1940612"/>
    <lineage>
        <taxon>Bacteria</taxon>
        <taxon>Pseudomonadati</taxon>
        <taxon>Pseudomonadota</taxon>
        <taxon>Betaproteobacteria</taxon>
        <taxon>Burkholderiales</taxon>
        <taxon>Alcaligenaceae</taxon>
        <taxon>Pigmentiphaga</taxon>
    </lineage>
</organism>
<dbReference type="KEGG" id="pacr:FXN63_05580"/>
<dbReference type="EMBL" id="CP043046">
    <property type="protein sequence ID" value="QEI05372.1"/>
    <property type="molecule type" value="Genomic_DNA"/>
</dbReference>
<evidence type="ECO:0000313" key="3">
    <source>
        <dbReference type="Proteomes" id="UP000325161"/>
    </source>
</evidence>